<evidence type="ECO:0000256" key="1">
    <source>
        <dbReference type="ARBA" id="ARBA00004123"/>
    </source>
</evidence>
<evidence type="ECO:0000256" key="2">
    <source>
        <dbReference type="ARBA" id="ARBA00005993"/>
    </source>
</evidence>
<evidence type="ECO:0000259" key="14">
    <source>
        <dbReference type="PROSITE" id="PS51843"/>
    </source>
</evidence>
<dbReference type="InterPro" id="IPR013088">
    <property type="entry name" value="Znf_NHR/GATA"/>
</dbReference>
<dbReference type="PANTHER" id="PTHR24083">
    <property type="entry name" value="NUCLEAR HORMONE RECEPTOR"/>
    <property type="match status" value="1"/>
</dbReference>
<keyword evidence="6 11" id="KW-0805">Transcription regulation</keyword>
<keyword evidence="8 11" id="KW-0804">Transcription</keyword>
<dbReference type="PRINTS" id="PR00047">
    <property type="entry name" value="STROIDFINGER"/>
</dbReference>
<sequence length="435" mass="49666">MTISNGKDTPDGFAQSGSTSPDIKPDVGMLDFNHLPKNVCPTFCVVCGDKAAGYHYDVPSCNGCKTFFRRTVLDQRNFTCKKGGRCFEILPKERRCSCRACRFQRCVEVGMNPLAIQTDKNLQSNEMFRSLVSKRKTTDAEELEEPPRDSKILMELRLKENTFERLIEGLQYLEIKIGGLKAILKKHSALSQADNLGPMPDWPLKPLPPFDPSHGCKPCQDPVRQAWLKMPNRKNWFFFDLLMAVEYTKTFEFFSQLDESDKVILTRYVSLMLLGITQSFYSFLKDHDAQYVVHPDGTRPGQVWAWKKENFWNSIRPMMETVFASNLGALRNNKVTHEEYVLIKAIILTNSAIEGLTEHGSKIIETARQKYSEALFSLQMAKLGAVHGPARFQELLSIVQLLIRTARKHRECHLLHNVTKPATRRAPMVEEIMDA</sequence>
<feature type="non-terminal residue" evidence="15">
    <location>
        <position position="435"/>
    </location>
</feature>
<dbReference type="AlphaFoldDB" id="A0AA36D8T2"/>
<evidence type="ECO:0000256" key="3">
    <source>
        <dbReference type="ARBA" id="ARBA00022723"/>
    </source>
</evidence>
<organism evidence="15 16">
    <name type="scientific">Mesorhabditis spiculigera</name>
    <dbReference type="NCBI Taxonomy" id="96644"/>
    <lineage>
        <taxon>Eukaryota</taxon>
        <taxon>Metazoa</taxon>
        <taxon>Ecdysozoa</taxon>
        <taxon>Nematoda</taxon>
        <taxon>Chromadorea</taxon>
        <taxon>Rhabditida</taxon>
        <taxon>Rhabditina</taxon>
        <taxon>Rhabditomorpha</taxon>
        <taxon>Rhabditoidea</taxon>
        <taxon>Rhabditidae</taxon>
        <taxon>Mesorhabditinae</taxon>
        <taxon>Mesorhabditis</taxon>
    </lineage>
</organism>
<dbReference type="Pfam" id="PF00104">
    <property type="entry name" value="Hormone_recep"/>
    <property type="match status" value="1"/>
</dbReference>
<evidence type="ECO:0000313" key="16">
    <source>
        <dbReference type="Proteomes" id="UP001177023"/>
    </source>
</evidence>
<dbReference type="PROSITE" id="PS51030">
    <property type="entry name" value="NUCLEAR_REC_DBD_2"/>
    <property type="match status" value="1"/>
</dbReference>
<evidence type="ECO:0000256" key="10">
    <source>
        <dbReference type="ARBA" id="ARBA00023242"/>
    </source>
</evidence>
<dbReference type="InterPro" id="IPR035500">
    <property type="entry name" value="NHR-like_dom_sf"/>
</dbReference>
<evidence type="ECO:0000256" key="12">
    <source>
        <dbReference type="SAM" id="MobiDB-lite"/>
    </source>
</evidence>
<dbReference type="GO" id="GO:0000978">
    <property type="term" value="F:RNA polymerase II cis-regulatory region sequence-specific DNA binding"/>
    <property type="evidence" value="ECO:0007669"/>
    <property type="project" value="InterPro"/>
</dbReference>
<feature type="domain" description="NR LBD" evidence="14">
    <location>
        <begin position="162"/>
        <end position="435"/>
    </location>
</feature>
<keyword evidence="7 11" id="KW-0238">DNA-binding</keyword>
<feature type="domain" description="Nuclear receptor" evidence="13">
    <location>
        <begin position="41"/>
        <end position="118"/>
    </location>
</feature>
<accession>A0AA36D8T2</accession>
<dbReference type="SMART" id="SM00430">
    <property type="entry name" value="HOLI"/>
    <property type="match status" value="1"/>
</dbReference>
<evidence type="ECO:0000256" key="6">
    <source>
        <dbReference type="ARBA" id="ARBA00023015"/>
    </source>
</evidence>
<reference evidence="15" key="1">
    <citation type="submission" date="2023-06" db="EMBL/GenBank/DDBJ databases">
        <authorList>
            <person name="Delattre M."/>
        </authorList>
    </citation>
    <scope>NUCLEOTIDE SEQUENCE</scope>
    <source>
        <strain evidence="15">AF72</strain>
    </source>
</reference>
<dbReference type="Proteomes" id="UP001177023">
    <property type="component" value="Unassembled WGS sequence"/>
</dbReference>
<dbReference type="InterPro" id="IPR001628">
    <property type="entry name" value="Znf_hrmn_rcpt"/>
</dbReference>
<dbReference type="CDD" id="cd06960">
    <property type="entry name" value="NR_DBD_HNF4A"/>
    <property type="match status" value="1"/>
</dbReference>
<evidence type="ECO:0000256" key="11">
    <source>
        <dbReference type="RuleBase" id="RU004334"/>
    </source>
</evidence>
<dbReference type="FunFam" id="3.30.50.10:FF:000030">
    <property type="entry name" value="Nuclear Hormone Receptor family"/>
    <property type="match status" value="1"/>
</dbReference>
<keyword evidence="4 11" id="KW-0863">Zinc-finger</keyword>
<keyword evidence="5 11" id="KW-0862">Zinc</keyword>
<evidence type="ECO:0000313" key="15">
    <source>
        <dbReference type="EMBL" id="CAJ0583223.1"/>
    </source>
</evidence>
<dbReference type="InterPro" id="IPR050274">
    <property type="entry name" value="Nuclear_hormone_rcpt_NR2"/>
</dbReference>
<dbReference type="Gene3D" id="3.30.50.10">
    <property type="entry name" value="Erythroid Transcription Factor GATA-1, subunit A"/>
    <property type="match status" value="1"/>
</dbReference>
<dbReference type="GO" id="GO:0008270">
    <property type="term" value="F:zinc ion binding"/>
    <property type="evidence" value="ECO:0007669"/>
    <property type="project" value="UniProtKB-KW"/>
</dbReference>
<keyword evidence="9 11" id="KW-0675">Receptor</keyword>
<evidence type="ECO:0000256" key="7">
    <source>
        <dbReference type="ARBA" id="ARBA00023125"/>
    </source>
</evidence>
<protein>
    <submittedName>
        <fullName evidence="15">Uncharacterized protein</fullName>
    </submittedName>
</protein>
<keyword evidence="16" id="KW-1185">Reference proteome</keyword>
<dbReference type="PROSITE" id="PS00031">
    <property type="entry name" value="NUCLEAR_REC_DBD_1"/>
    <property type="match status" value="1"/>
</dbReference>
<dbReference type="Gene3D" id="1.10.565.10">
    <property type="entry name" value="Retinoid X Receptor"/>
    <property type="match status" value="1"/>
</dbReference>
<comment type="subcellular location">
    <subcellularLocation>
        <location evidence="1 11">Nucleus</location>
    </subcellularLocation>
</comment>
<dbReference type="Pfam" id="PF00105">
    <property type="entry name" value="zf-C4"/>
    <property type="match status" value="1"/>
</dbReference>
<keyword evidence="10 11" id="KW-0539">Nucleus</keyword>
<keyword evidence="3 11" id="KW-0479">Metal-binding</keyword>
<evidence type="ECO:0000256" key="4">
    <source>
        <dbReference type="ARBA" id="ARBA00022771"/>
    </source>
</evidence>
<dbReference type="EMBL" id="CATQJA010002665">
    <property type="protein sequence ID" value="CAJ0583223.1"/>
    <property type="molecule type" value="Genomic_DNA"/>
</dbReference>
<evidence type="ECO:0000256" key="8">
    <source>
        <dbReference type="ARBA" id="ARBA00023163"/>
    </source>
</evidence>
<proteinExistence type="inferred from homology"/>
<evidence type="ECO:0000259" key="13">
    <source>
        <dbReference type="PROSITE" id="PS51030"/>
    </source>
</evidence>
<dbReference type="SMART" id="SM00399">
    <property type="entry name" value="ZnF_C4"/>
    <property type="match status" value="1"/>
</dbReference>
<dbReference type="SUPFAM" id="SSF57716">
    <property type="entry name" value="Glucocorticoid receptor-like (DNA-binding domain)"/>
    <property type="match status" value="1"/>
</dbReference>
<dbReference type="SUPFAM" id="SSF48508">
    <property type="entry name" value="Nuclear receptor ligand-binding domain"/>
    <property type="match status" value="1"/>
</dbReference>
<gene>
    <name evidence="15" type="ORF">MSPICULIGERA_LOCUS21315</name>
</gene>
<feature type="region of interest" description="Disordered" evidence="12">
    <location>
        <begin position="1"/>
        <end position="22"/>
    </location>
</feature>
<comment type="caution">
    <text evidence="15">The sequence shown here is derived from an EMBL/GenBank/DDBJ whole genome shotgun (WGS) entry which is preliminary data.</text>
</comment>
<dbReference type="PROSITE" id="PS51843">
    <property type="entry name" value="NR_LBD"/>
    <property type="match status" value="1"/>
</dbReference>
<dbReference type="GO" id="GO:0005634">
    <property type="term" value="C:nucleus"/>
    <property type="evidence" value="ECO:0007669"/>
    <property type="project" value="UniProtKB-SubCell"/>
</dbReference>
<comment type="similarity">
    <text evidence="2 11">Belongs to the nuclear hormone receptor family.</text>
</comment>
<dbReference type="InterPro" id="IPR049636">
    <property type="entry name" value="HNF4-like_DBD"/>
</dbReference>
<dbReference type="InterPro" id="IPR000536">
    <property type="entry name" value="Nucl_hrmn_rcpt_lig-bd"/>
</dbReference>
<name>A0AA36D8T2_9BILA</name>
<evidence type="ECO:0000256" key="9">
    <source>
        <dbReference type="ARBA" id="ARBA00023170"/>
    </source>
</evidence>
<dbReference type="GO" id="GO:0003700">
    <property type="term" value="F:DNA-binding transcription factor activity"/>
    <property type="evidence" value="ECO:0007669"/>
    <property type="project" value="InterPro"/>
</dbReference>
<evidence type="ECO:0000256" key="5">
    <source>
        <dbReference type="ARBA" id="ARBA00022833"/>
    </source>
</evidence>